<comment type="caution">
    <text evidence="2">The sequence shown here is derived from an EMBL/GenBank/DDBJ whole genome shotgun (WGS) entry which is preliminary data.</text>
</comment>
<protein>
    <recommendedName>
        <fullName evidence="1">Rab-GAP TBC domain-containing protein</fullName>
    </recommendedName>
</protein>
<dbReference type="PANTHER" id="PTHR47219">
    <property type="entry name" value="RAB GTPASE-ACTIVATING PROTEIN 1-LIKE"/>
    <property type="match status" value="1"/>
</dbReference>
<feature type="domain" description="Rab-GAP TBC" evidence="1">
    <location>
        <begin position="1"/>
        <end position="165"/>
    </location>
</feature>
<keyword evidence="3" id="KW-1185">Reference proteome</keyword>
<dbReference type="AlphaFoldDB" id="A0A9P6Q9P1"/>
<dbReference type="FunFam" id="1.10.8.270:FF:000016">
    <property type="entry name" value="TBC1 domain family member 2A"/>
    <property type="match status" value="1"/>
</dbReference>
<name>A0A9P6Q9P1_9FUNG</name>
<dbReference type="GO" id="GO:0005096">
    <property type="term" value="F:GTPase activator activity"/>
    <property type="evidence" value="ECO:0007669"/>
    <property type="project" value="TreeGrafter"/>
</dbReference>
<dbReference type="InterPro" id="IPR000195">
    <property type="entry name" value="Rab-GAP-TBC_dom"/>
</dbReference>
<dbReference type="PROSITE" id="PS50086">
    <property type="entry name" value="TBC_RABGAP"/>
    <property type="match status" value="1"/>
</dbReference>
<dbReference type="Proteomes" id="UP000807716">
    <property type="component" value="Unassembled WGS sequence"/>
</dbReference>
<dbReference type="PANTHER" id="PTHR47219:SF9">
    <property type="entry name" value="GTPASE ACTIVATING PROTEIN AND CENTROSOME-ASSOCIATED, ISOFORM B"/>
    <property type="match status" value="1"/>
</dbReference>
<evidence type="ECO:0000313" key="2">
    <source>
        <dbReference type="EMBL" id="KAG0260986.1"/>
    </source>
</evidence>
<dbReference type="SMART" id="SM00164">
    <property type="entry name" value="TBC"/>
    <property type="match status" value="1"/>
</dbReference>
<dbReference type="GO" id="GO:0031267">
    <property type="term" value="F:small GTPase binding"/>
    <property type="evidence" value="ECO:0007669"/>
    <property type="project" value="TreeGrafter"/>
</dbReference>
<gene>
    <name evidence="2" type="ORF">DFQ27_003231</name>
</gene>
<accession>A0A9P6Q9P1</accession>
<organism evidence="2 3">
    <name type="scientific">Actinomortierella ambigua</name>
    <dbReference type="NCBI Taxonomy" id="1343610"/>
    <lineage>
        <taxon>Eukaryota</taxon>
        <taxon>Fungi</taxon>
        <taxon>Fungi incertae sedis</taxon>
        <taxon>Mucoromycota</taxon>
        <taxon>Mortierellomycotina</taxon>
        <taxon>Mortierellomycetes</taxon>
        <taxon>Mortierellales</taxon>
        <taxon>Mortierellaceae</taxon>
        <taxon>Actinomortierella</taxon>
    </lineage>
</organism>
<dbReference type="InterPro" id="IPR050302">
    <property type="entry name" value="Rab_GAP_TBC_domain"/>
</dbReference>
<evidence type="ECO:0000313" key="3">
    <source>
        <dbReference type="Proteomes" id="UP000807716"/>
    </source>
</evidence>
<dbReference type="EMBL" id="JAAAJB010000231">
    <property type="protein sequence ID" value="KAG0260986.1"/>
    <property type="molecule type" value="Genomic_DNA"/>
</dbReference>
<dbReference type="SUPFAM" id="SSF47923">
    <property type="entry name" value="Ypt/Rab-GAP domain of gyp1p"/>
    <property type="match status" value="2"/>
</dbReference>
<evidence type="ECO:0000259" key="1">
    <source>
        <dbReference type="PROSITE" id="PS50086"/>
    </source>
</evidence>
<dbReference type="Pfam" id="PF00566">
    <property type="entry name" value="RabGAP-TBC"/>
    <property type="match status" value="1"/>
</dbReference>
<dbReference type="OrthoDB" id="294251at2759"/>
<proteinExistence type="predicted"/>
<dbReference type="InterPro" id="IPR035969">
    <property type="entry name" value="Rab-GAP_TBC_sf"/>
</dbReference>
<reference evidence="2" key="1">
    <citation type="journal article" date="2020" name="Fungal Divers.">
        <title>Resolving the Mortierellaceae phylogeny through synthesis of multi-gene phylogenetics and phylogenomics.</title>
        <authorList>
            <person name="Vandepol N."/>
            <person name="Liber J."/>
            <person name="Desiro A."/>
            <person name="Na H."/>
            <person name="Kennedy M."/>
            <person name="Barry K."/>
            <person name="Grigoriev I.V."/>
            <person name="Miller A.N."/>
            <person name="O'Donnell K."/>
            <person name="Stajich J.E."/>
            <person name="Bonito G."/>
        </authorList>
    </citation>
    <scope>NUCLEOTIDE SEQUENCE</scope>
    <source>
        <strain evidence="2">BC1065</strain>
    </source>
</reference>
<dbReference type="Gene3D" id="1.10.472.80">
    <property type="entry name" value="Ypt/Rab-GAP domain of gyp1p, domain 3"/>
    <property type="match status" value="1"/>
</dbReference>
<dbReference type="Gene3D" id="1.10.8.270">
    <property type="entry name" value="putative rabgap domain of human tbc1 domain family member 14 like domains"/>
    <property type="match status" value="1"/>
</dbReference>
<sequence length="248" mass="29101">MDIKLREAYPRLCAKPSLEEEQIDLDIPRTMHGHIMFKARYGSGQCALFNVLKAYSNYDRQVGYCQGMASVVATMLTFFDEEKTFVLLVHLFRRYNLHNLVIPGFPALFEAFYIQEELTRRFAPKETMGITTASYASRWYITLFAAGVVPYRTLLRIWDVLFLEGFEWMYFVAIALLKYHEARLLQNNFEQTMEMLNARMNIEEDDRLIKIARKMHRRAQRSNIVARLKGQYVERERAAKSAHDDGSK</sequence>